<sequence>MLGKLIEAEDSMDFMEKFNEYPRRFLAQRCSNKRGGYVTVAEYGEGRKHDAVMLIEGCYMGRRDFRASWDVQLLWRMRRF</sequence>
<gene>
    <name evidence="1" type="ORF">CJ030_MR5G003624</name>
</gene>
<accession>A0A6A1VN25</accession>
<keyword evidence="2" id="KW-1185">Reference proteome</keyword>
<organism evidence="1 2">
    <name type="scientific">Morella rubra</name>
    <name type="common">Chinese bayberry</name>
    <dbReference type="NCBI Taxonomy" id="262757"/>
    <lineage>
        <taxon>Eukaryota</taxon>
        <taxon>Viridiplantae</taxon>
        <taxon>Streptophyta</taxon>
        <taxon>Embryophyta</taxon>
        <taxon>Tracheophyta</taxon>
        <taxon>Spermatophyta</taxon>
        <taxon>Magnoliopsida</taxon>
        <taxon>eudicotyledons</taxon>
        <taxon>Gunneridae</taxon>
        <taxon>Pentapetalae</taxon>
        <taxon>rosids</taxon>
        <taxon>fabids</taxon>
        <taxon>Fagales</taxon>
        <taxon>Myricaceae</taxon>
        <taxon>Morella</taxon>
    </lineage>
</organism>
<reference evidence="1 2" key="1">
    <citation type="journal article" date="2019" name="Plant Biotechnol. J.">
        <title>The red bayberry genome and genetic basis of sex determination.</title>
        <authorList>
            <person name="Jia H.M."/>
            <person name="Jia H.J."/>
            <person name="Cai Q.L."/>
            <person name="Wang Y."/>
            <person name="Zhao H.B."/>
            <person name="Yang W.F."/>
            <person name="Wang G.Y."/>
            <person name="Li Y.H."/>
            <person name="Zhan D.L."/>
            <person name="Shen Y.T."/>
            <person name="Niu Q.F."/>
            <person name="Chang L."/>
            <person name="Qiu J."/>
            <person name="Zhao L."/>
            <person name="Xie H.B."/>
            <person name="Fu W.Y."/>
            <person name="Jin J."/>
            <person name="Li X.W."/>
            <person name="Jiao Y."/>
            <person name="Zhou C.C."/>
            <person name="Tu T."/>
            <person name="Chai C.Y."/>
            <person name="Gao J.L."/>
            <person name="Fan L.J."/>
            <person name="van de Weg E."/>
            <person name="Wang J.Y."/>
            <person name="Gao Z.S."/>
        </authorList>
    </citation>
    <scope>NUCLEOTIDE SEQUENCE [LARGE SCALE GENOMIC DNA]</scope>
    <source>
        <tissue evidence="1">Leaves</tissue>
    </source>
</reference>
<comment type="caution">
    <text evidence="1">The sequence shown here is derived from an EMBL/GenBank/DDBJ whole genome shotgun (WGS) entry which is preliminary data.</text>
</comment>
<protein>
    <submittedName>
        <fullName evidence="1">Uncharacterized protein</fullName>
    </submittedName>
</protein>
<proteinExistence type="predicted"/>
<dbReference type="OrthoDB" id="1752122at2759"/>
<dbReference type="AlphaFoldDB" id="A0A6A1VN25"/>
<evidence type="ECO:0000313" key="1">
    <source>
        <dbReference type="EMBL" id="KAB1213306.1"/>
    </source>
</evidence>
<dbReference type="EMBL" id="RXIC02000023">
    <property type="protein sequence ID" value="KAB1213306.1"/>
    <property type="molecule type" value="Genomic_DNA"/>
</dbReference>
<name>A0A6A1VN25_9ROSI</name>
<evidence type="ECO:0000313" key="2">
    <source>
        <dbReference type="Proteomes" id="UP000516437"/>
    </source>
</evidence>
<dbReference type="Proteomes" id="UP000516437">
    <property type="component" value="Chromosome 5"/>
</dbReference>